<comment type="caution">
    <text evidence="1">The sequence shown here is derived from an EMBL/GenBank/DDBJ whole genome shotgun (WGS) entry which is preliminary data.</text>
</comment>
<evidence type="ECO:0000313" key="2">
    <source>
        <dbReference type="Proteomes" id="UP001218188"/>
    </source>
</evidence>
<organism evidence="1 2">
    <name type="scientific">Mycena alexandri</name>
    <dbReference type="NCBI Taxonomy" id="1745969"/>
    <lineage>
        <taxon>Eukaryota</taxon>
        <taxon>Fungi</taxon>
        <taxon>Dikarya</taxon>
        <taxon>Basidiomycota</taxon>
        <taxon>Agaricomycotina</taxon>
        <taxon>Agaricomycetes</taxon>
        <taxon>Agaricomycetidae</taxon>
        <taxon>Agaricales</taxon>
        <taxon>Marasmiineae</taxon>
        <taxon>Mycenaceae</taxon>
        <taxon>Mycena</taxon>
    </lineage>
</organism>
<protein>
    <recommendedName>
        <fullName evidence="3">F-box domain-containing protein</fullName>
    </recommendedName>
</protein>
<dbReference type="InterPro" id="IPR032675">
    <property type="entry name" value="LRR_dom_sf"/>
</dbReference>
<evidence type="ECO:0008006" key="3">
    <source>
        <dbReference type="Google" id="ProtNLM"/>
    </source>
</evidence>
<gene>
    <name evidence="1" type="ORF">C8F04DRAFT_613198</name>
</gene>
<proteinExistence type="predicted"/>
<reference evidence="1" key="1">
    <citation type="submission" date="2023-03" db="EMBL/GenBank/DDBJ databases">
        <title>Massive genome expansion in bonnet fungi (Mycena s.s.) driven by repeated elements and novel gene families across ecological guilds.</title>
        <authorList>
            <consortium name="Lawrence Berkeley National Laboratory"/>
            <person name="Harder C.B."/>
            <person name="Miyauchi S."/>
            <person name="Viragh M."/>
            <person name="Kuo A."/>
            <person name="Thoen E."/>
            <person name="Andreopoulos B."/>
            <person name="Lu D."/>
            <person name="Skrede I."/>
            <person name="Drula E."/>
            <person name="Henrissat B."/>
            <person name="Morin E."/>
            <person name="Kohler A."/>
            <person name="Barry K."/>
            <person name="LaButti K."/>
            <person name="Morin E."/>
            <person name="Salamov A."/>
            <person name="Lipzen A."/>
            <person name="Mereny Z."/>
            <person name="Hegedus B."/>
            <person name="Baldrian P."/>
            <person name="Stursova M."/>
            <person name="Weitz H."/>
            <person name="Taylor A."/>
            <person name="Grigoriev I.V."/>
            <person name="Nagy L.G."/>
            <person name="Martin F."/>
            <person name="Kauserud H."/>
        </authorList>
    </citation>
    <scope>NUCLEOTIDE SEQUENCE</scope>
    <source>
        <strain evidence="1">CBHHK200</strain>
    </source>
</reference>
<dbReference type="Gene3D" id="3.80.10.10">
    <property type="entry name" value="Ribonuclease Inhibitor"/>
    <property type="match status" value="1"/>
</dbReference>
<accession>A0AAD6X3M9</accession>
<dbReference type="AlphaFoldDB" id="A0AAD6X3M9"/>
<name>A0AAD6X3M9_9AGAR</name>
<evidence type="ECO:0000313" key="1">
    <source>
        <dbReference type="EMBL" id="KAJ7033666.1"/>
    </source>
</evidence>
<dbReference type="EMBL" id="JARJCM010000063">
    <property type="protein sequence ID" value="KAJ7033666.1"/>
    <property type="molecule type" value="Genomic_DNA"/>
</dbReference>
<dbReference type="Proteomes" id="UP001218188">
    <property type="component" value="Unassembled WGS sequence"/>
</dbReference>
<sequence length="420" mass="47796">MSESINEVPALVLPTEILAHIFTICLPPPPGPHPFRTFNVVDTPSAFRPSEAPLLVASICRRWRHVALSTSHLWVCPCLDFHKKRDAEGVVSSWLSRSLPYPLSFTLNDYVGLPQVLKETITHCERWTAVEILVSSRDLSAFSKVRGRLPCLKNSVHIIGRAISILLPWHQLTTLTCEFFNDIECLEILRQCAVLVDCSLISYYAPRSGEAILSHPPIFLRRLRSLKLEGEGDLDVIRLLELPSLRVLRLEVKRRTNDVEILIEFMNRPEFHLESLCLWMIKSQQLLLCLPFLTSLVTLKVRTCEEFLTEELLLRLTHDPTALPNLRKLDIDVDLQHPHELDFTNISLREMILSRCLGAGTGAARNVCLEVFRLVYKADDEDEDDEEDDQGLTALALELAPILEPRMVEFKISAGSERWA</sequence>
<keyword evidence="2" id="KW-1185">Reference proteome</keyword>